<feature type="region of interest" description="Disordered" evidence="1">
    <location>
        <begin position="219"/>
        <end position="261"/>
    </location>
</feature>
<dbReference type="SMART" id="SM00015">
    <property type="entry name" value="IQ"/>
    <property type="match status" value="1"/>
</dbReference>
<dbReference type="AlphaFoldDB" id="A0AAU9F849"/>
<accession>A0AAU9F849</accession>
<dbReference type="EMBL" id="AP029263">
    <property type="protein sequence ID" value="BFF91677.1"/>
    <property type="molecule type" value="Genomic_DNA"/>
</dbReference>
<evidence type="ECO:0000256" key="1">
    <source>
        <dbReference type="SAM" id="MobiDB-lite"/>
    </source>
</evidence>
<organism evidence="2 3">
    <name type="scientific">Drosophila madeirensis</name>
    <name type="common">Fruit fly</name>
    <dbReference type="NCBI Taxonomy" id="30013"/>
    <lineage>
        <taxon>Eukaryota</taxon>
        <taxon>Metazoa</taxon>
        <taxon>Ecdysozoa</taxon>
        <taxon>Arthropoda</taxon>
        <taxon>Hexapoda</taxon>
        <taxon>Insecta</taxon>
        <taxon>Pterygota</taxon>
        <taxon>Neoptera</taxon>
        <taxon>Endopterygota</taxon>
        <taxon>Diptera</taxon>
        <taxon>Brachycera</taxon>
        <taxon>Muscomorpha</taxon>
        <taxon>Ephydroidea</taxon>
        <taxon>Drosophilidae</taxon>
        <taxon>Drosophila</taxon>
        <taxon>Sophophora</taxon>
    </lineage>
</organism>
<dbReference type="Gene3D" id="1.20.5.190">
    <property type="match status" value="1"/>
</dbReference>
<name>A0AAU9F849_DROMD</name>
<sequence>MQLNESRESTGQSDYVVFGNAKSEKFQTKDSNSEEDSARAPLIRHYTIAGDDARSIFRSVTREDTINDIEIDDEISENIRKKIMAFSLSETDSDCIDPGNINQENFDIDTAMADTLGTSTETESTIVSAATKIQAGARGFLTRRRIRRASAGTKSSTQETKASFGNAAISESFERLIEEEAAKTIQAAYRIHTRKIKGHNRKIEGISLESNLAARRQKLQRGDALRTDSTPDDDNIPLTNNGHTQKHSNTQRKKGKGDGVTLKTGTELKWLTLRQNSMPVQIDSNILRVIPKHKKKRIKSAEYKKMTSK</sequence>
<feature type="compositionally biased region" description="Basic and acidic residues" evidence="1">
    <location>
        <begin position="22"/>
        <end position="38"/>
    </location>
</feature>
<gene>
    <name evidence="2" type="ORF">DMAD_09902</name>
</gene>
<dbReference type="Proteomes" id="UP001500889">
    <property type="component" value="Chromosome O"/>
</dbReference>
<dbReference type="InterPro" id="IPR000048">
    <property type="entry name" value="IQ_motif_EF-hand-BS"/>
</dbReference>
<dbReference type="PROSITE" id="PS50096">
    <property type="entry name" value="IQ"/>
    <property type="match status" value="1"/>
</dbReference>
<evidence type="ECO:0000313" key="3">
    <source>
        <dbReference type="Proteomes" id="UP001500889"/>
    </source>
</evidence>
<reference evidence="2 3" key="1">
    <citation type="submission" date="2024-02" db="EMBL/GenBank/DDBJ databases">
        <title>A chromosome-level genome assembly of Drosophila madeirensis, a fruit fly species endemic to Madeira island.</title>
        <authorList>
            <person name="Tomihara K."/>
            <person name="Llopart A."/>
            <person name="Yamamoto D."/>
        </authorList>
    </citation>
    <scope>NUCLEOTIDE SEQUENCE [LARGE SCALE GENOMIC DNA]</scope>
    <source>
        <strain evidence="2 3">RF1</strain>
    </source>
</reference>
<protein>
    <submittedName>
        <fullName evidence="2">Uncharacterized protein</fullName>
    </submittedName>
</protein>
<proteinExistence type="predicted"/>
<keyword evidence="3" id="KW-1185">Reference proteome</keyword>
<dbReference type="Pfam" id="PF00612">
    <property type="entry name" value="IQ"/>
    <property type="match status" value="1"/>
</dbReference>
<evidence type="ECO:0000313" key="2">
    <source>
        <dbReference type="EMBL" id="BFF91677.1"/>
    </source>
</evidence>
<feature type="compositionally biased region" description="Basic residues" evidence="1">
    <location>
        <begin position="244"/>
        <end position="255"/>
    </location>
</feature>
<feature type="region of interest" description="Disordered" evidence="1">
    <location>
        <begin position="1"/>
        <end position="38"/>
    </location>
</feature>